<dbReference type="EMBL" id="ML179234">
    <property type="protein sequence ID" value="THU93976.1"/>
    <property type="molecule type" value="Genomic_DNA"/>
</dbReference>
<name>A0A4S8LWB7_DENBC</name>
<keyword evidence="1" id="KW-0812">Transmembrane</keyword>
<reference evidence="2 3" key="1">
    <citation type="journal article" date="2019" name="Nat. Ecol. Evol.">
        <title>Megaphylogeny resolves global patterns of mushroom evolution.</title>
        <authorList>
            <person name="Varga T."/>
            <person name="Krizsan K."/>
            <person name="Foldi C."/>
            <person name="Dima B."/>
            <person name="Sanchez-Garcia M."/>
            <person name="Sanchez-Ramirez S."/>
            <person name="Szollosi G.J."/>
            <person name="Szarkandi J.G."/>
            <person name="Papp V."/>
            <person name="Albert L."/>
            <person name="Andreopoulos W."/>
            <person name="Angelini C."/>
            <person name="Antonin V."/>
            <person name="Barry K.W."/>
            <person name="Bougher N.L."/>
            <person name="Buchanan P."/>
            <person name="Buyck B."/>
            <person name="Bense V."/>
            <person name="Catcheside P."/>
            <person name="Chovatia M."/>
            <person name="Cooper J."/>
            <person name="Damon W."/>
            <person name="Desjardin D."/>
            <person name="Finy P."/>
            <person name="Geml J."/>
            <person name="Haridas S."/>
            <person name="Hughes K."/>
            <person name="Justo A."/>
            <person name="Karasinski D."/>
            <person name="Kautmanova I."/>
            <person name="Kiss B."/>
            <person name="Kocsube S."/>
            <person name="Kotiranta H."/>
            <person name="LaButti K.M."/>
            <person name="Lechner B.E."/>
            <person name="Liimatainen K."/>
            <person name="Lipzen A."/>
            <person name="Lukacs Z."/>
            <person name="Mihaltcheva S."/>
            <person name="Morgado L.N."/>
            <person name="Niskanen T."/>
            <person name="Noordeloos M.E."/>
            <person name="Ohm R.A."/>
            <person name="Ortiz-Santana B."/>
            <person name="Ovrebo C."/>
            <person name="Racz N."/>
            <person name="Riley R."/>
            <person name="Savchenko A."/>
            <person name="Shiryaev A."/>
            <person name="Soop K."/>
            <person name="Spirin V."/>
            <person name="Szebenyi C."/>
            <person name="Tomsovsky M."/>
            <person name="Tulloss R.E."/>
            <person name="Uehling J."/>
            <person name="Grigoriev I.V."/>
            <person name="Vagvolgyi C."/>
            <person name="Papp T."/>
            <person name="Martin F.M."/>
            <person name="Miettinen O."/>
            <person name="Hibbett D.S."/>
            <person name="Nagy L.G."/>
        </authorList>
    </citation>
    <scope>NUCLEOTIDE SEQUENCE [LARGE SCALE GENOMIC DNA]</scope>
    <source>
        <strain evidence="2 3">CBS 962.96</strain>
    </source>
</reference>
<gene>
    <name evidence="2" type="ORF">K435DRAFT_179732</name>
</gene>
<organism evidence="2 3">
    <name type="scientific">Dendrothele bispora (strain CBS 962.96)</name>
    <dbReference type="NCBI Taxonomy" id="1314807"/>
    <lineage>
        <taxon>Eukaryota</taxon>
        <taxon>Fungi</taxon>
        <taxon>Dikarya</taxon>
        <taxon>Basidiomycota</taxon>
        <taxon>Agaricomycotina</taxon>
        <taxon>Agaricomycetes</taxon>
        <taxon>Agaricomycetidae</taxon>
        <taxon>Agaricales</taxon>
        <taxon>Agaricales incertae sedis</taxon>
        <taxon>Dendrothele</taxon>
    </lineage>
</organism>
<keyword evidence="1" id="KW-1133">Transmembrane helix</keyword>
<evidence type="ECO:0000313" key="2">
    <source>
        <dbReference type="EMBL" id="THU93976.1"/>
    </source>
</evidence>
<protein>
    <submittedName>
        <fullName evidence="2">Uncharacterized protein</fullName>
    </submittedName>
</protein>
<feature type="transmembrane region" description="Helical" evidence="1">
    <location>
        <begin position="51"/>
        <end position="69"/>
    </location>
</feature>
<dbReference type="AlphaFoldDB" id="A0A4S8LWB7"/>
<keyword evidence="3" id="KW-1185">Reference proteome</keyword>
<dbReference type="Proteomes" id="UP000297245">
    <property type="component" value="Unassembled WGS sequence"/>
</dbReference>
<keyword evidence="1" id="KW-0472">Membrane</keyword>
<evidence type="ECO:0000256" key="1">
    <source>
        <dbReference type="SAM" id="Phobius"/>
    </source>
</evidence>
<sequence length="174" mass="19117">MGDDGVWRNDLSGDGKEKHGLVPESYLEAWRLDSNFRIFVRSSFGLSIYRIPIHIILCICFDIFLLSLFTTADYGSPVDVKTNPITRSPPCVPDPPLLPQAPPTSFKPLAASLSDHLQFGPPPIPNDIPKSTRMTSTATDSNADLADLDVLGALMLGEEGEMKYFVEDLSGVRH</sequence>
<proteinExistence type="predicted"/>
<evidence type="ECO:0000313" key="3">
    <source>
        <dbReference type="Proteomes" id="UP000297245"/>
    </source>
</evidence>
<accession>A0A4S8LWB7</accession>